<dbReference type="AlphaFoldDB" id="A0A6A6XI61"/>
<dbReference type="Proteomes" id="UP000799757">
    <property type="component" value="Unassembled WGS sequence"/>
</dbReference>
<keyword evidence="1" id="KW-1133">Transmembrane helix</keyword>
<reference evidence="2" key="1">
    <citation type="journal article" date="2020" name="Stud. Mycol.">
        <title>101 Dothideomycetes genomes: a test case for predicting lifestyles and emergence of pathogens.</title>
        <authorList>
            <person name="Haridas S."/>
            <person name="Albert R."/>
            <person name="Binder M."/>
            <person name="Bloem J."/>
            <person name="Labutti K."/>
            <person name="Salamov A."/>
            <person name="Andreopoulos B."/>
            <person name="Baker S."/>
            <person name="Barry K."/>
            <person name="Bills G."/>
            <person name="Bluhm B."/>
            <person name="Cannon C."/>
            <person name="Castanera R."/>
            <person name="Culley D."/>
            <person name="Daum C."/>
            <person name="Ezra D."/>
            <person name="Gonzalez J."/>
            <person name="Henrissat B."/>
            <person name="Kuo A."/>
            <person name="Liang C."/>
            <person name="Lipzen A."/>
            <person name="Lutzoni F."/>
            <person name="Magnuson J."/>
            <person name="Mondo S."/>
            <person name="Nolan M."/>
            <person name="Ohm R."/>
            <person name="Pangilinan J."/>
            <person name="Park H.-J."/>
            <person name="Ramirez L."/>
            <person name="Alfaro M."/>
            <person name="Sun H."/>
            <person name="Tritt A."/>
            <person name="Yoshinaga Y."/>
            <person name="Zwiers L.-H."/>
            <person name="Turgeon B."/>
            <person name="Goodwin S."/>
            <person name="Spatafora J."/>
            <person name="Crous P."/>
            <person name="Grigoriev I."/>
        </authorList>
    </citation>
    <scope>NUCLEOTIDE SEQUENCE</scope>
    <source>
        <strain evidence="2">CBS 109.77</strain>
    </source>
</reference>
<keyword evidence="3" id="KW-1185">Reference proteome</keyword>
<evidence type="ECO:0000313" key="2">
    <source>
        <dbReference type="EMBL" id="KAF2796091.1"/>
    </source>
</evidence>
<sequence length="244" mass="27854">MFQSTASIGFRACSSPSYLAEEYSYLATYCRSVTAVIIRFGTSQSRFACRTSTTPCWPFVDTRVSDTNLTDLHVGQLVVLKYGKSRPRHSMRPPCYTWHFISQEGGPSKRLPGYFWAGTRLSFEVILDLSSFVSLFSSKVYAWNNHSSNSTTTLHAHRSSRSKRLLPNYFLRLKQRLYDEFLVMSILNPCTSLLLFCFVALVSVSNPLVTQMRAARNQITEVGARHPHHQHRVLSRLLCEWGLL</sequence>
<organism evidence="2 3">
    <name type="scientific">Melanomma pulvis-pyrius CBS 109.77</name>
    <dbReference type="NCBI Taxonomy" id="1314802"/>
    <lineage>
        <taxon>Eukaryota</taxon>
        <taxon>Fungi</taxon>
        <taxon>Dikarya</taxon>
        <taxon>Ascomycota</taxon>
        <taxon>Pezizomycotina</taxon>
        <taxon>Dothideomycetes</taxon>
        <taxon>Pleosporomycetidae</taxon>
        <taxon>Pleosporales</taxon>
        <taxon>Melanommataceae</taxon>
        <taxon>Melanomma</taxon>
    </lineage>
</organism>
<evidence type="ECO:0000256" key="1">
    <source>
        <dbReference type="SAM" id="Phobius"/>
    </source>
</evidence>
<evidence type="ECO:0000313" key="3">
    <source>
        <dbReference type="Proteomes" id="UP000799757"/>
    </source>
</evidence>
<name>A0A6A6XI61_9PLEO</name>
<gene>
    <name evidence="2" type="ORF">K505DRAFT_323607</name>
</gene>
<accession>A0A6A6XI61</accession>
<dbReference type="EMBL" id="MU001840">
    <property type="protein sequence ID" value="KAF2796091.1"/>
    <property type="molecule type" value="Genomic_DNA"/>
</dbReference>
<protein>
    <submittedName>
        <fullName evidence="2">Uncharacterized protein</fullName>
    </submittedName>
</protein>
<keyword evidence="1" id="KW-0812">Transmembrane</keyword>
<feature type="transmembrane region" description="Helical" evidence="1">
    <location>
        <begin position="181"/>
        <end position="204"/>
    </location>
</feature>
<proteinExistence type="predicted"/>
<keyword evidence="1" id="KW-0472">Membrane</keyword>